<evidence type="ECO:0000256" key="2">
    <source>
        <dbReference type="SAM" id="Phobius"/>
    </source>
</evidence>
<gene>
    <name evidence="3" type="ORF">NSA47_05730</name>
</gene>
<keyword evidence="2" id="KW-0812">Transmembrane</keyword>
<dbReference type="PROSITE" id="PS51257">
    <property type="entry name" value="PROKAR_LIPOPROTEIN"/>
    <property type="match status" value="1"/>
</dbReference>
<name>A0AAE3HFE0_9FIRM</name>
<proteinExistence type="predicted"/>
<dbReference type="AlphaFoldDB" id="A0AAE3HFE0"/>
<dbReference type="Proteomes" id="UP001205748">
    <property type="component" value="Unassembled WGS sequence"/>
</dbReference>
<evidence type="ECO:0000256" key="1">
    <source>
        <dbReference type="SAM" id="Coils"/>
    </source>
</evidence>
<protein>
    <submittedName>
        <fullName evidence="3">Uncharacterized protein</fullName>
    </submittedName>
</protein>
<sequence length="210" mass="24619">MKKNIYVYIYILMILFIIIGCTNKTSIDEGNSQVENLQKQIKRYEHKIEKLEVKNHEYEITVKNFEEERDTYQKFIDKAIKYLDKDEFLELAKSEWHYSLEIDEQPVPSDGKIVIDKKDFEILYSAEQAMSPGLPKEIYTQGSISGEYFDHLKILDIKPKDIRLLDGTVVSAFVYEFENLSGNTDLKLEVSDELKERLGLQTNIINIHIK</sequence>
<evidence type="ECO:0000313" key="3">
    <source>
        <dbReference type="EMBL" id="MCR1898490.1"/>
    </source>
</evidence>
<keyword evidence="4" id="KW-1185">Reference proteome</keyword>
<comment type="caution">
    <text evidence="3">The sequence shown here is derived from an EMBL/GenBank/DDBJ whole genome shotgun (WGS) entry which is preliminary data.</text>
</comment>
<reference evidence="3" key="1">
    <citation type="submission" date="2022-07" db="EMBL/GenBank/DDBJ databases">
        <title>Enhanced cultured diversity of the mouse gut microbiota enables custom-made synthetic communities.</title>
        <authorList>
            <person name="Afrizal A."/>
        </authorList>
    </citation>
    <scope>NUCLEOTIDE SEQUENCE</scope>
    <source>
        <strain evidence="3">DSM 28593</strain>
    </source>
</reference>
<organism evidence="3 4">
    <name type="scientific">Irregularibacter muris</name>
    <dbReference type="NCBI Taxonomy" id="1796619"/>
    <lineage>
        <taxon>Bacteria</taxon>
        <taxon>Bacillati</taxon>
        <taxon>Bacillota</taxon>
        <taxon>Clostridia</taxon>
        <taxon>Eubacteriales</taxon>
        <taxon>Eubacteriaceae</taxon>
        <taxon>Irregularibacter</taxon>
    </lineage>
</organism>
<keyword evidence="1" id="KW-0175">Coiled coil</keyword>
<dbReference type="EMBL" id="JANKAS010000004">
    <property type="protein sequence ID" value="MCR1898490.1"/>
    <property type="molecule type" value="Genomic_DNA"/>
</dbReference>
<feature type="coiled-coil region" evidence="1">
    <location>
        <begin position="27"/>
        <end position="68"/>
    </location>
</feature>
<keyword evidence="2" id="KW-1133">Transmembrane helix</keyword>
<keyword evidence="2" id="KW-0472">Membrane</keyword>
<evidence type="ECO:0000313" key="4">
    <source>
        <dbReference type="Proteomes" id="UP001205748"/>
    </source>
</evidence>
<feature type="transmembrane region" description="Helical" evidence="2">
    <location>
        <begin position="6"/>
        <end position="23"/>
    </location>
</feature>
<accession>A0AAE3HFE0</accession>